<reference evidence="2 3" key="1">
    <citation type="journal article" date="2024" name="Ann. Entomol. Soc. Am.">
        <title>Genomic analyses of the southern and eastern yellowjacket wasps (Hymenoptera: Vespidae) reveal evolutionary signatures of social life.</title>
        <authorList>
            <person name="Catto M.A."/>
            <person name="Caine P.B."/>
            <person name="Orr S.E."/>
            <person name="Hunt B.G."/>
            <person name="Goodisman M.A.D."/>
        </authorList>
    </citation>
    <scope>NUCLEOTIDE SEQUENCE [LARGE SCALE GENOMIC DNA]</scope>
    <source>
        <strain evidence="2">233</strain>
        <tissue evidence="2">Head and thorax</tissue>
    </source>
</reference>
<evidence type="ECO:0000313" key="3">
    <source>
        <dbReference type="Proteomes" id="UP001607302"/>
    </source>
</evidence>
<protein>
    <submittedName>
        <fullName evidence="2">Uncharacterized protein</fullName>
    </submittedName>
</protein>
<accession>A0ABD1ZY17</accession>
<evidence type="ECO:0000313" key="2">
    <source>
        <dbReference type="EMBL" id="KAL2713062.1"/>
    </source>
</evidence>
<keyword evidence="3" id="KW-1185">Reference proteome</keyword>
<dbReference type="AlphaFoldDB" id="A0ABD1ZY17"/>
<feature type="non-terminal residue" evidence="2">
    <location>
        <position position="143"/>
    </location>
</feature>
<organism evidence="2 3">
    <name type="scientific">Vespula squamosa</name>
    <name type="common">Southern yellow jacket</name>
    <name type="synonym">Wasp</name>
    <dbReference type="NCBI Taxonomy" id="30214"/>
    <lineage>
        <taxon>Eukaryota</taxon>
        <taxon>Metazoa</taxon>
        <taxon>Ecdysozoa</taxon>
        <taxon>Arthropoda</taxon>
        <taxon>Hexapoda</taxon>
        <taxon>Insecta</taxon>
        <taxon>Pterygota</taxon>
        <taxon>Neoptera</taxon>
        <taxon>Endopterygota</taxon>
        <taxon>Hymenoptera</taxon>
        <taxon>Apocrita</taxon>
        <taxon>Aculeata</taxon>
        <taxon>Vespoidea</taxon>
        <taxon>Vespidae</taxon>
        <taxon>Vespinae</taxon>
        <taxon>Vespula</taxon>
    </lineage>
</organism>
<gene>
    <name evidence="2" type="ORF">V1478_017255</name>
</gene>
<dbReference type="EMBL" id="JAUDFV010000161">
    <property type="protein sequence ID" value="KAL2713062.1"/>
    <property type="molecule type" value="Genomic_DNA"/>
</dbReference>
<comment type="caution">
    <text evidence="2">The sequence shown here is derived from an EMBL/GenBank/DDBJ whole genome shotgun (WGS) entry which is preliminary data.</text>
</comment>
<feature type="region of interest" description="Disordered" evidence="1">
    <location>
        <begin position="1"/>
        <end position="21"/>
    </location>
</feature>
<proteinExistence type="predicted"/>
<sequence>MEMTVGRLREGEDRDPESPCKTGCLVASRRGGRKVGRGKGRWVSKKPAGFILAAKLVLFILSLRTIEERRALAPIWVELSRSTSEKKDRIHDGKEFERSSLVISLIISDVDRSRVRFCPMEADGQRAGQRVKTQERRLLERDD</sequence>
<evidence type="ECO:0000256" key="1">
    <source>
        <dbReference type="SAM" id="MobiDB-lite"/>
    </source>
</evidence>
<dbReference type="Proteomes" id="UP001607302">
    <property type="component" value="Unassembled WGS sequence"/>
</dbReference>
<name>A0ABD1ZY17_VESSQ</name>
<feature type="compositionally biased region" description="Basic and acidic residues" evidence="1">
    <location>
        <begin position="7"/>
        <end position="18"/>
    </location>
</feature>